<feature type="transmembrane region" description="Helical" evidence="6">
    <location>
        <begin position="230"/>
        <end position="251"/>
    </location>
</feature>
<feature type="transmembrane region" description="Helical" evidence="6">
    <location>
        <begin position="47"/>
        <end position="71"/>
    </location>
</feature>
<evidence type="ECO:0000256" key="6">
    <source>
        <dbReference type="SAM" id="Phobius"/>
    </source>
</evidence>
<gene>
    <name evidence="7" type="ORF">HNR65_000303</name>
</gene>
<feature type="transmembrane region" description="Helical" evidence="6">
    <location>
        <begin position="302"/>
        <end position="323"/>
    </location>
</feature>
<feature type="transmembrane region" description="Helical" evidence="6">
    <location>
        <begin position="92"/>
        <end position="115"/>
    </location>
</feature>
<comment type="subcellular location">
    <subcellularLocation>
        <location evidence="1">Cell membrane</location>
        <topology evidence="1">Multi-pass membrane protein</topology>
    </subcellularLocation>
</comment>
<feature type="transmembrane region" description="Helical" evidence="6">
    <location>
        <begin position="468"/>
        <end position="490"/>
    </location>
</feature>
<reference evidence="7 8" key="1">
    <citation type="submission" date="2020-07" db="EMBL/GenBank/DDBJ databases">
        <title>Genomic Encyclopedia of Type Strains, Phase IV (KMG-IV): sequencing the most valuable type-strain genomes for metagenomic binning, comparative biology and taxonomic classification.</title>
        <authorList>
            <person name="Goeker M."/>
        </authorList>
    </citation>
    <scope>NUCLEOTIDE SEQUENCE [LARGE SCALE GENOMIC DNA]</scope>
    <source>
        <strain evidence="7 8">DSM 17721</strain>
    </source>
</reference>
<evidence type="ECO:0000256" key="5">
    <source>
        <dbReference type="ARBA" id="ARBA00023136"/>
    </source>
</evidence>
<sequence length="520" mass="56225">MPLNKKQFALNAASGWMAQLTFALVGFILLPYIIMRLGEQGYGIYQLARSALVFFMFLQLGMGPTLIRFFAKAIAKNDTTELQRINSTAQCLLGGLGLLASLLGLALIPIFVRFYEIPPDFAYDTTGLLICMVISLFMNMTVIVPQGLVFAANRYDLANCIEISSHLIRLVLIVALFELLYPSILFVGLSILVSQLFRFLALFGIAVTHVGKSAFISIHHVSKSSLRKVLGFSMLNLTNSVAGAVVFQSPILIIGKVLGQEMVAAFAPALLVSTAMKGFLGQTTRPLVPLASQDREQNTGKALGRWAVYAGQLAAFVGFGIALPLATFGPEIMRLWLGSDLAWVWSVVAVMSTGVAVSQVQAANYFLALGGGQIRPTVYSQVAMAVVVCLGTLVGTAWLGWNIFGVALFIACCIFIRNTFYLAYAYSRQFSYSFAGYLWSVYGLPGIITALCVGGGWLLKIAISSDNIFLLALQGLLVLGAYCLLSWLFLIPKPVKSKISTLILAKIRRMAAPASPSSGL</sequence>
<feature type="transmembrane region" description="Helical" evidence="6">
    <location>
        <begin position="199"/>
        <end position="218"/>
    </location>
</feature>
<evidence type="ECO:0000313" key="8">
    <source>
        <dbReference type="Proteomes" id="UP000525298"/>
    </source>
</evidence>
<keyword evidence="4 6" id="KW-1133">Transmembrane helix</keyword>
<feature type="transmembrane region" description="Helical" evidence="6">
    <location>
        <begin position="127"/>
        <end position="150"/>
    </location>
</feature>
<evidence type="ECO:0000256" key="3">
    <source>
        <dbReference type="ARBA" id="ARBA00022692"/>
    </source>
</evidence>
<keyword evidence="2" id="KW-1003">Cell membrane</keyword>
<dbReference type="AlphaFoldDB" id="A0A7W0HJE4"/>
<evidence type="ECO:0000256" key="1">
    <source>
        <dbReference type="ARBA" id="ARBA00004651"/>
    </source>
</evidence>
<dbReference type="GO" id="GO:0005886">
    <property type="term" value="C:plasma membrane"/>
    <property type="evidence" value="ECO:0007669"/>
    <property type="project" value="UniProtKB-SubCell"/>
</dbReference>
<dbReference type="InterPro" id="IPR002797">
    <property type="entry name" value="Polysacc_synth"/>
</dbReference>
<keyword evidence="3 6" id="KW-0812">Transmembrane</keyword>
<evidence type="ECO:0000256" key="4">
    <source>
        <dbReference type="ARBA" id="ARBA00022989"/>
    </source>
</evidence>
<organism evidence="7 8">
    <name type="scientific">Desulfosalsimonas propionicica</name>
    <dbReference type="NCBI Taxonomy" id="332175"/>
    <lineage>
        <taxon>Bacteria</taxon>
        <taxon>Pseudomonadati</taxon>
        <taxon>Thermodesulfobacteriota</taxon>
        <taxon>Desulfobacteria</taxon>
        <taxon>Desulfobacterales</taxon>
        <taxon>Desulfosalsimonadaceae</taxon>
        <taxon>Desulfosalsimonas</taxon>
    </lineage>
</organism>
<dbReference type="InterPro" id="IPR050833">
    <property type="entry name" value="Poly_Biosynth_Transport"/>
</dbReference>
<evidence type="ECO:0000256" key="2">
    <source>
        <dbReference type="ARBA" id="ARBA00022475"/>
    </source>
</evidence>
<comment type="caution">
    <text evidence="7">The sequence shown here is derived from an EMBL/GenBank/DDBJ whole genome shotgun (WGS) entry which is preliminary data.</text>
</comment>
<feature type="transmembrane region" description="Helical" evidence="6">
    <location>
        <begin position="436"/>
        <end position="462"/>
    </location>
</feature>
<keyword evidence="5 6" id="KW-0472">Membrane</keyword>
<keyword evidence="8" id="KW-1185">Reference proteome</keyword>
<feature type="transmembrane region" description="Helical" evidence="6">
    <location>
        <begin position="170"/>
        <end position="193"/>
    </location>
</feature>
<feature type="transmembrane region" description="Helical" evidence="6">
    <location>
        <begin position="263"/>
        <end position="281"/>
    </location>
</feature>
<accession>A0A7W0HJE4</accession>
<evidence type="ECO:0000313" key="7">
    <source>
        <dbReference type="EMBL" id="MBA2879996.1"/>
    </source>
</evidence>
<dbReference type="RefSeq" id="WP_181549672.1">
    <property type="nucleotide sequence ID" value="NZ_JACDUS010000001.1"/>
</dbReference>
<feature type="transmembrane region" description="Helical" evidence="6">
    <location>
        <begin position="378"/>
        <end position="398"/>
    </location>
</feature>
<dbReference type="EMBL" id="JACDUS010000001">
    <property type="protein sequence ID" value="MBA2879996.1"/>
    <property type="molecule type" value="Genomic_DNA"/>
</dbReference>
<dbReference type="Pfam" id="PF01943">
    <property type="entry name" value="Polysacc_synt"/>
    <property type="match status" value="1"/>
</dbReference>
<feature type="transmembrane region" description="Helical" evidence="6">
    <location>
        <begin position="343"/>
        <end position="366"/>
    </location>
</feature>
<dbReference type="PANTHER" id="PTHR30250:SF26">
    <property type="entry name" value="PSMA PROTEIN"/>
    <property type="match status" value="1"/>
</dbReference>
<feature type="transmembrane region" description="Helical" evidence="6">
    <location>
        <begin position="404"/>
        <end position="424"/>
    </location>
</feature>
<name>A0A7W0HJE4_9BACT</name>
<proteinExistence type="predicted"/>
<feature type="transmembrane region" description="Helical" evidence="6">
    <location>
        <begin position="12"/>
        <end position="35"/>
    </location>
</feature>
<dbReference type="Proteomes" id="UP000525298">
    <property type="component" value="Unassembled WGS sequence"/>
</dbReference>
<dbReference type="PANTHER" id="PTHR30250">
    <property type="entry name" value="PST FAMILY PREDICTED COLANIC ACID TRANSPORTER"/>
    <property type="match status" value="1"/>
</dbReference>
<protein>
    <submittedName>
        <fullName evidence="7">O-antigen/teichoic acid export membrane protein</fullName>
    </submittedName>
</protein>